<comment type="subcellular location">
    <subcellularLocation>
        <location evidence="1">Cell membrane</location>
        <topology evidence="1">Multi-pass membrane protein</topology>
    </subcellularLocation>
</comment>
<keyword evidence="3" id="KW-1003">Cell membrane</keyword>
<evidence type="ECO:0000256" key="2">
    <source>
        <dbReference type="ARBA" id="ARBA00022448"/>
    </source>
</evidence>
<feature type="transmembrane region" description="Helical" evidence="7">
    <location>
        <begin position="236"/>
        <end position="257"/>
    </location>
</feature>
<reference evidence="9 10" key="1">
    <citation type="submission" date="2023-04" db="EMBL/GenBank/DDBJ databases">
        <title>Australian commercial rhizobial inoculants.</title>
        <authorList>
            <person name="Kohlmeier M.G."/>
            <person name="O'Hara G.W."/>
            <person name="Colombi E."/>
            <person name="Ramsay J.P."/>
            <person name="Terpolilli J."/>
        </authorList>
    </citation>
    <scope>NUCLEOTIDE SEQUENCE [LARGE SCALE GENOMIC DNA]</scope>
    <source>
        <strain evidence="9 10">CB627</strain>
    </source>
</reference>
<evidence type="ECO:0000256" key="4">
    <source>
        <dbReference type="ARBA" id="ARBA00022692"/>
    </source>
</evidence>
<proteinExistence type="predicted"/>
<keyword evidence="10" id="KW-1185">Reference proteome</keyword>
<dbReference type="PANTHER" id="PTHR23513">
    <property type="entry name" value="INTEGRAL MEMBRANE EFFLUX PROTEIN-RELATED"/>
    <property type="match status" value="1"/>
</dbReference>
<dbReference type="InterPro" id="IPR036259">
    <property type="entry name" value="MFS_trans_sf"/>
</dbReference>
<evidence type="ECO:0000313" key="10">
    <source>
        <dbReference type="Proteomes" id="UP001221546"/>
    </source>
</evidence>
<evidence type="ECO:0000256" key="6">
    <source>
        <dbReference type="ARBA" id="ARBA00023136"/>
    </source>
</evidence>
<dbReference type="InterPro" id="IPR020846">
    <property type="entry name" value="MFS_dom"/>
</dbReference>
<dbReference type="Proteomes" id="UP001221546">
    <property type="component" value="Chromosome"/>
</dbReference>
<feature type="transmembrane region" description="Helical" evidence="7">
    <location>
        <begin position="299"/>
        <end position="316"/>
    </location>
</feature>
<evidence type="ECO:0000256" key="7">
    <source>
        <dbReference type="SAM" id="Phobius"/>
    </source>
</evidence>
<keyword evidence="5 7" id="KW-1133">Transmembrane helix</keyword>
<dbReference type="Pfam" id="PF05977">
    <property type="entry name" value="MFS_3"/>
    <property type="match status" value="1"/>
</dbReference>
<dbReference type="SUPFAM" id="SSF103473">
    <property type="entry name" value="MFS general substrate transporter"/>
    <property type="match status" value="1"/>
</dbReference>
<name>A0ABY8JA01_9BRAD</name>
<feature type="transmembrane region" description="Helical" evidence="7">
    <location>
        <begin position="27"/>
        <end position="48"/>
    </location>
</feature>
<feature type="transmembrane region" description="Helical" evidence="7">
    <location>
        <begin position="60"/>
        <end position="81"/>
    </location>
</feature>
<feature type="transmembrane region" description="Helical" evidence="7">
    <location>
        <begin position="269"/>
        <end position="287"/>
    </location>
</feature>
<dbReference type="EMBL" id="CP121646">
    <property type="protein sequence ID" value="WFU62394.1"/>
    <property type="molecule type" value="Genomic_DNA"/>
</dbReference>
<evidence type="ECO:0000313" key="9">
    <source>
        <dbReference type="EMBL" id="WFU62394.1"/>
    </source>
</evidence>
<protein>
    <submittedName>
        <fullName evidence="9">MFS transporter</fullName>
    </submittedName>
</protein>
<dbReference type="Gene3D" id="1.20.1250.20">
    <property type="entry name" value="MFS general substrate transporter like domains"/>
    <property type="match status" value="1"/>
</dbReference>
<dbReference type="RefSeq" id="WP_310885096.1">
    <property type="nucleotide sequence ID" value="NZ_CP121646.1"/>
</dbReference>
<feature type="transmembrane region" description="Helical" evidence="7">
    <location>
        <begin position="170"/>
        <end position="202"/>
    </location>
</feature>
<dbReference type="PROSITE" id="PS50850">
    <property type="entry name" value="MFS"/>
    <property type="match status" value="1"/>
</dbReference>
<dbReference type="CDD" id="cd06173">
    <property type="entry name" value="MFS_MefA_like"/>
    <property type="match status" value="1"/>
</dbReference>
<feature type="transmembrane region" description="Helical" evidence="7">
    <location>
        <begin position="88"/>
        <end position="111"/>
    </location>
</feature>
<evidence type="ECO:0000256" key="1">
    <source>
        <dbReference type="ARBA" id="ARBA00004651"/>
    </source>
</evidence>
<keyword evidence="4 7" id="KW-0812">Transmembrane</keyword>
<feature type="domain" description="Major facilitator superfamily (MFS) profile" evidence="8">
    <location>
        <begin position="23"/>
        <end position="411"/>
    </location>
</feature>
<evidence type="ECO:0000259" key="8">
    <source>
        <dbReference type="PROSITE" id="PS50850"/>
    </source>
</evidence>
<dbReference type="PANTHER" id="PTHR23513:SF11">
    <property type="entry name" value="STAPHYLOFERRIN A TRANSPORTER"/>
    <property type="match status" value="1"/>
</dbReference>
<sequence length="570" mass="60849">MTDSPKAQTRSADGITAPLRHATFRRIWLASLLSNVGSLIQGVGAAWAMTQMTSSADKVALVQTALLLPVMLISIPAGAIADMYDRRIVALVSLGIALGGATGLTVAVWLGLATPNVLLVLCFVVGSGMALMGPAWQSSVSEQVPLEAQLPAAIALNGISYNIARSVGPAIGGVVVATAGAVAAFALNTLLYLPLIVALFLWKRVSTPSRLPPERLSRAMVSGVRYISNSPSIKVVLLRTLVTGVGGGAITALMPLVVRDVLHGDAQTYGIMLGAFGLGAVVGALNIAEIRKRMSGEAAIRACALSMGAAMAAVALSRQPVLTAAALVLAGAVWMMTWAVFNIGVQLSAPRWVTGRSLAAYQAASSGGIAVGSWGWGHLTDAAGVETALLVSAALMLASPLIGRWLPMPRVGARGEEPELLANPEVRLALTGRSGPLVVEIEYRIAQENARAFHNVMQDVQLSRQRNGAYGWSIARDIADPELWTERYHFPTWFDYLRWRNRPTQSERALERQAIHFHIGPAPVRVRRMLERPFGSVRWKDDTREGARVEMRPEMANAANARSRPLRPIK</sequence>
<keyword evidence="2" id="KW-0813">Transport</keyword>
<accession>A0ABY8JA01</accession>
<evidence type="ECO:0000256" key="5">
    <source>
        <dbReference type="ARBA" id="ARBA00022989"/>
    </source>
</evidence>
<keyword evidence="6 7" id="KW-0472">Membrane</keyword>
<organism evidence="9 10">
    <name type="scientific">Bradyrhizobium brasilense</name>
    <dbReference type="NCBI Taxonomy" id="1419277"/>
    <lineage>
        <taxon>Bacteria</taxon>
        <taxon>Pseudomonadati</taxon>
        <taxon>Pseudomonadota</taxon>
        <taxon>Alphaproteobacteria</taxon>
        <taxon>Hyphomicrobiales</taxon>
        <taxon>Nitrobacteraceae</taxon>
        <taxon>Bradyrhizobium</taxon>
    </lineage>
</organism>
<gene>
    <name evidence="9" type="ORF">QA636_33600</name>
</gene>
<dbReference type="InterPro" id="IPR010290">
    <property type="entry name" value="TM_effector"/>
</dbReference>
<feature type="transmembrane region" description="Helical" evidence="7">
    <location>
        <begin position="322"/>
        <end position="345"/>
    </location>
</feature>
<evidence type="ECO:0000256" key="3">
    <source>
        <dbReference type="ARBA" id="ARBA00022475"/>
    </source>
</evidence>